<name>A0A248TMS3_9BACI</name>
<dbReference type="EMBL" id="CP022983">
    <property type="protein sequence ID" value="ASV69506.1"/>
    <property type="molecule type" value="Genomic_DNA"/>
</dbReference>
<dbReference type="KEGG" id="bko:CKF48_20640"/>
<dbReference type="CDD" id="cd04301">
    <property type="entry name" value="NAT_SF"/>
    <property type="match status" value="1"/>
</dbReference>
<evidence type="ECO:0000313" key="3">
    <source>
        <dbReference type="Proteomes" id="UP000215137"/>
    </source>
</evidence>
<dbReference type="RefSeq" id="WP_095373070.1">
    <property type="nucleotide sequence ID" value="NZ_CP022983.1"/>
</dbReference>
<dbReference type="Gene3D" id="3.40.630.30">
    <property type="match status" value="1"/>
</dbReference>
<evidence type="ECO:0000313" key="2">
    <source>
        <dbReference type="EMBL" id="ASV69506.1"/>
    </source>
</evidence>
<dbReference type="PROSITE" id="PS51186">
    <property type="entry name" value="GNAT"/>
    <property type="match status" value="1"/>
</dbReference>
<dbReference type="Pfam" id="PF00583">
    <property type="entry name" value="Acetyltransf_1"/>
    <property type="match status" value="1"/>
</dbReference>
<sequence>MGYEYITYHTIPEADVLNDILKLHEDIFGTSDNLITNMLSKSKLLVIIAKDGKKIVGYKIGYTIDSTKFYSWLGGIDANYRKQGIASILMKKQHQYLRNNGFRIVQTKTMNKWRNMLILNIKSGFDIIHTYTNEKGIHKIILEKNLVK</sequence>
<protein>
    <submittedName>
        <fullName evidence="2">GNAT family N-acetyltransferase</fullName>
    </submittedName>
</protein>
<dbReference type="SUPFAM" id="SSF55729">
    <property type="entry name" value="Acyl-CoA N-acyltransferases (Nat)"/>
    <property type="match status" value="1"/>
</dbReference>
<dbReference type="OrthoDB" id="9812289at2"/>
<dbReference type="InterPro" id="IPR000182">
    <property type="entry name" value="GNAT_dom"/>
</dbReference>
<keyword evidence="2" id="KW-0808">Transferase</keyword>
<dbReference type="Proteomes" id="UP000215137">
    <property type="component" value="Chromosome"/>
</dbReference>
<organism evidence="2 3">
    <name type="scientific">Cytobacillus kochii</name>
    <dbReference type="NCBI Taxonomy" id="859143"/>
    <lineage>
        <taxon>Bacteria</taxon>
        <taxon>Bacillati</taxon>
        <taxon>Bacillota</taxon>
        <taxon>Bacilli</taxon>
        <taxon>Bacillales</taxon>
        <taxon>Bacillaceae</taxon>
        <taxon>Cytobacillus</taxon>
    </lineage>
</organism>
<dbReference type="AlphaFoldDB" id="A0A248TMS3"/>
<dbReference type="GO" id="GO:0016747">
    <property type="term" value="F:acyltransferase activity, transferring groups other than amino-acyl groups"/>
    <property type="evidence" value="ECO:0007669"/>
    <property type="project" value="InterPro"/>
</dbReference>
<gene>
    <name evidence="2" type="ORF">CKF48_20640</name>
</gene>
<reference evidence="2 3" key="1">
    <citation type="submission" date="2017-08" db="EMBL/GenBank/DDBJ databases">
        <title>Complete Genome Sequence of Bacillus kochii Oregon-R-modENCODE STRAIN BDGP4, isolated from Drosophila melanogaster gut.</title>
        <authorList>
            <person name="Wan K.H."/>
            <person name="Yu C."/>
            <person name="Park S."/>
            <person name="Hammonds A.S."/>
            <person name="Booth B.W."/>
            <person name="Celniker S.E."/>
        </authorList>
    </citation>
    <scope>NUCLEOTIDE SEQUENCE [LARGE SCALE GENOMIC DNA]</scope>
    <source>
        <strain evidence="2 3">BDGP4</strain>
    </source>
</reference>
<dbReference type="InterPro" id="IPR016181">
    <property type="entry name" value="Acyl_CoA_acyltransferase"/>
</dbReference>
<proteinExistence type="predicted"/>
<accession>A0A248TMS3</accession>
<evidence type="ECO:0000259" key="1">
    <source>
        <dbReference type="PROSITE" id="PS51186"/>
    </source>
</evidence>
<keyword evidence="3" id="KW-1185">Reference proteome</keyword>
<feature type="domain" description="N-acetyltransferase" evidence="1">
    <location>
        <begin position="6"/>
        <end position="147"/>
    </location>
</feature>